<dbReference type="EMBL" id="QXUI01000006">
    <property type="protein sequence ID" value="RIM91919.1"/>
    <property type="molecule type" value="Genomic_DNA"/>
</dbReference>
<name>A0A5R9B4W1_STAXY</name>
<protein>
    <submittedName>
        <fullName evidence="2">Uncharacterized protein</fullName>
    </submittedName>
</protein>
<dbReference type="AlphaFoldDB" id="A0A5R9B4W1"/>
<evidence type="ECO:0000313" key="4">
    <source>
        <dbReference type="Proteomes" id="UP000307747"/>
    </source>
</evidence>
<accession>A0A5R9B4W1</accession>
<dbReference type="Proteomes" id="UP000307747">
    <property type="component" value="Unassembled WGS sequence"/>
</dbReference>
<evidence type="ECO:0000313" key="2">
    <source>
        <dbReference type="EMBL" id="TLP90177.1"/>
    </source>
</evidence>
<gene>
    <name evidence="1" type="ORF">BU104_10070</name>
    <name evidence="2" type="ORF">FEZ53_11310</name>
</gene>
<sequence>MYLFLNFLLFDKWNLHQSEKQINNYIENHENKKLKKISQDDKTYKFLKESKNLSVVGKSDNQGSGSVNYYRVNINDSSAELYIKSNHAFIPEKTTIESVKIL</sequence>
<proteinExistence type="predicted"/>
<dbReference type="EMBL" id="VBTJ01000002">
    <property type="protein sequence ID" value="TLP90177.1"/>
    <property type="molecule type" value="Genomic_DNA"/>
</dbReference>
<reference evidence="1" key="2">
    <citation type="submission" date="2018-09" db="EMBL/GenBank/DDBJ databases">
        <authorList>
            <person name="Naushad S."/>
            <person name="De Buck J."/>
        </authorList>
    </citation>
    <scope>NUCLEOTIDE SEQUENCE</scope>
    <source>
        <strain evidence="1">SNUC 1349</strain>
    </source>
</reference>
<evidence type="ECO:0000313" key="1">
    <source>
        <dbReference type="EMBL" id="RIM91919.1"/>
    </source>
</evidence>
<dbReference type="OrthoDB" id="2414042at2"/>
<comment type="caution">
    <text evidence="2">The sequence shown here is derived from an EMBL/GenBank/DDBJ whole genome shotgun (WGS) entry which is preliminary data.</text>
</comment>
<reference evidence="1 3" key="1">
    <citation type="journal article" date="2016" name="Front. Microbiol.">
        <title>Comprehensive Phylogenetic Analysis of Bovine Non-aureus Staphylococci Species Based on Whole-Genome Sequencing.</title>
        <authorList>
            <person name="Naushad S."/>
            <person name="Barkema H.W."/>
            <person name="Luby C."/>
            <person name="Condas L.A."/>
            <person name="Nobrega D.B."/>
            <person name="Carson D.A."/>
            <person name="De Buck J."/>
        </authorList>
    </citation>
    <scope>NUCLEOTIDE SEQUENCE [LARGE SCALE GENOMIC DNA]</scope>
    <source>
        <strain evidence="1 3">SNUC 1349</strain>
    </source>
</reference>
<evidence type="ECO:0000313" key="3">
    <source>
        <dbReference type="Proteomes" id="UP000285579"/>
    </source>
</evidence>
<dbReference type="RefSeq" id="WP_107543257.1">
    <property type="nucleotide sequence ID" value="NZ_CP121162.1"/>
</dbReference>
<dbReference type="Proteomes" id="UP000285579">
    <property type="component" value="Unassembled WGS sequence"/>
</dbReference>
<organism evidence="2 4">
    <name type="scientific">Staphylococcus xylosus</name>
    <dbReference type="NCBI Taxonomy" id="1288"/>
    <lineage>
        <taxon>Bacteria</taxon>
        <taxon>Bacillati</taxon>
        <taxon>Bacillota</taxon>
        <taxon>Bacilli</taxon>
        <taxon>Bacillales</taxon>
        <taxon>Staphylococcaceae</taxon>
        <taxon>Staphylococcus</taxon>
    </lineage>
</organism>
<reference evidence="2 4" key="3">
    <citation type="submission" date="2019-05" db="EMBL/GenBank/DDBJ databases">
        <title>The metagenome of a microbial culture collection derived from dairy environment covers the genomic content of the human microbiome.</title>
        <authorList>
            <person name="Roder T."/>
            <person name="Wuthrich D."/>
            <person name="Sattari Z."/>
            <person name="Von Ah U."/>
            <person name="Bar C."/>
            <person name="Ronchi F."/>
            <person name="Macpherson A.J."/>
            <person name="Ganal-Vonarburg S.C."/>
            <person name="Bruggmann R."/>
            <person name="Vergeres G."/>
        </authorList>
    </citation>
    <scope>NUCLEOTIDE SEQUENCE [LARGE SCALE GENOMIC DNA]</scope>
    <source>
        <strain evidence="2 4">FAM 20833</strain>
    </source>
</reference>